<evidence type="ECO:0000256" key="1">
    <source>
        <dbReference type="ARBA" id="ARBA00002901"/>
    </source>
</evidence>
<keyword evidence="6" id="KW-0479">Metal-binding</keyword>
<reference evidence="8" key="1">
    <citation type="journal article" date="2021" name="PeerJ">
        <title>Extensive microbial diversity within the chicken gut microbiome revealed by metagenomics and culture.</title>
        <authorList>
            <person name="Gilroy R."/>
            <person name="Ravi A."/>
            <person name="Getino M."/>
            <person name="Pursley I."/>
            <person name="Horton D.L."/>
            <person name="Alikhan N.F."/>
            <person name="Baker D."/>
            <person name="Gharbi K."/>
            <person name="Hall N."/>
            <person name="Watson M."/>
            <person name="Adriaenssens E.M."/>
            <person name="Foster-Nyarko E."/>
            <person name="Jarju S."/>
            <person name="Secka A."/>
            <person name="Antonio M."/>
            <person name="Oren A."/>
            <person name="Chaudhuri R.R."/>
            <person name="La Ragione R."/>
            <person name="Hildebrand F."/>
            <person name="Pallen M.J."/>
        </authorList>
    </citation>
    <scope>NUCLEOTIDE SEQUENCE</scope>
    <source>
        <strain evidence="8">ChiW4-1371</strain>
    </source>
</reference>
<dbReference type="Pfam" id="PF00994">
    <property type="entry name" value="MoCF_biosynth"/>
    <property type="match status" value="1"/>
</dbReference>
<evidence type="ECO:0000256" key="6">
    <source>
        <dbReference type="RuleBase" id="RU365090"/>
    </source>
</evidence>
<dbReference type="InterPro" id="IPR001453">
    <property type="entry name" value="MoaB/Mog_dom"/>
</dbReference>
<feature type="domain" description="MoaB/Mog" evidence="7">
    <location>
        <begin position="177"/>
        <end position="314"/>
    </location>
</feature>
<dbReference type="CDD" id="cd00887">
    <property type="entry name" value="MoeA"/>
    <property type="match status" value="1"/>
</dbReference>
<dbReference type="Pfam" id="PF03453">
    <property type="entry name" value="MoeA_N"/>
    <property type="match status" value="1"/>
</dbReference>
<dbReference type="Gene3D" id="3.40.980.10">
    <property type="entry name" value="MoaB/Mog-like domain"/>
    <property type="match status" value="1"/>
</dbReference>
<comment type="catalytic activity">
    <reaction evidence="5">
        <text>adenylyl-molybdopterin + molybdate = Mo-molybdopterin + AMP + H(+)</text>
        <dbReference type="Rhea" id="RHEA:35047"/>
        <dbReference type="ChEBI" id="CHEBI:15378"/>
        <dbReference type="ChEBI" id="CHEBI:36264"/>
        <dbReference type="ChEBI" id="CHEBI:62727"/>
        <dbReference type="ChEBI" id="CHEBI:71302"/>
        <dbReference type="ChEBI" id="CHEBI:456215"/>
        <dbReference type="EC" id="2.10.1.1"/>
    </reaction>
</comment>
<evidence type="ECO:0000256" key="4">
    <source>
        <dbReference type="ARBA" id="ARBA00023150"/>
    </source>
</evidence>
<dbReference type="InterPro" id="IPR036425">
    <property type="entry name" value="MoaB/Mog-like_dom_sf"/>
</dbReference>
<keyword evidence="6" id="KW-0808">Transferase</keyword>
<dbReference type="InterPro" id="IPR005111">
    <property type="entry name" value="MoeA_C_domain_IV"/>
</dbReference>
<evidence type="ECO:0000256" key="3">
    <source>
        <dbReference type="ARBA" id="ARBA00010763"/>
    </source>
</evidence>
<comment type="function">
    <text evidence="1 6">Catalyzes the insertion of molybdate into adenylated molybdopterin with the concomitant release of AMP.</text>
</comment>
<dbReference type="SUPFAM" id="SSF53218">
    <property type="entry name" value="Molybdenum cofactor biosynthesis proteins"/>
    <property type="match status" value="1"/>
</dbReference>
<gene>
    <name evidence="8" type="ORF">H9804_04085</name>
</gene>
<dbReference type="InterPro" id="IPR036135">
    <property type="entry name" value="MoeA_linker/N_sf"/>
</dbReference>
<dbReference type="InterPro" id="IPR038987">
    <property type="entry name" value="MoeA-like"/>
</dbReference>
<dbReference type="SUPFAM" id="SSF63882">
    <property type="entry name" value="MoeA N-terminal region -like"/>
    <property type="match status" value="1"/>
</dbReference>
<keyword evidence="6" id="KW-0500">Molybdenum</keyword>
<dbReference type="PANTHER" id="PTHR10192">
    <property type="entry name" value="MOLYBDOPTERIN BIOSYNTHESIS PROTEIN"/>
    <property type="match status" value="1"/>
</dbReference>
<evidence type="ECO:0000256" key="5">
    <source>
        <dbReference type="ARBA" id="ARBA00047317"/>
    </source>
</evidence>
<dbReference type="Gene3D" id="2.40.340.10">
    <property type="entry name" value="MoeA, C-terminal, domain IV"/>
    <property type="match status" value="1"/>
</dbReference>
<proteinExistence type="inferred from homology"/>
<comment type="similarity">
    <text evidence="3 6">Belongs to the MoeA family.</text>
</comment>
<comment type="caution">
    <text evidence="8">The sequence shown here is derived from an EMBL/GenBank/DDBJ whole genome shotgun (WGS) entry which is preliminary data.</text>
</comment>
<dbReference type="InterPro" id="IPR005110">
    <property type="entry name" value="MoeA_linker/N"/>
</dbReference>
<sequence length="406" mass="44488">MVLEADDAVEIVLKNIEPLGKERISIFDAVNRVIAEPVVSRRNLPPFDTSAMDGYAIKAADTEKGSASLKVKGVIAAGDNVAGLSINSGECYRIMTGAFLPSGADSVIQHELTDNGKEVVNIPQQVKHGFCVRYKGEDLKTGNTIDRTGERFTAYHIGRYVSAGIFYTSVYRKPRVALISTGSEIADPANQDNPDMIFDSNGQMAKVFFEQLGADVSYIGVVPDDKDALLNTFKSLKNFDMIVTSAGISAGDFDYMNLIADQLGIKWLFNKINQKPGQHMGFGFMGNTPVFACPGNPVSAMFCNFYYTKPALLKMMGYKDYRNKPVKVVLASEVVKKKGRVQFDRVQIKVEDGAMKAYPFTTQDSHIIESLVAANAYAKFTNEMVGTLKAGTELYAYVFNAEQVLG</sequence>
<evidence type="ECO:0000256" key="2">
    <source>
        <dbReference type="ARBA" id="ARBA00005046"/>
    </source>
</evidence>
<dbReference type="EMBL" id="DXAQ01000063">
    <property type="protein sequence ID" value="HIZ89101.1"/>
    <property type="molecule type" value="Genomic_DNA"/>
</dbReference>
<dbReference type="GO" id="GO:0046872">
    <property type="term" value="F:metal ion binding"/>
    <property type="evidence" value="ECO:0007669"/>
    <property type="project" value="UniProtKB-UniRule"/>
</dbReference>
<dbReference type="Pfam" id="PF03454">
    <property type="entry name" value="MoeA_C"/>
    <property type="match status" value="1"/>
</dbReference>
<dbReference type="Proteomes" id="UP000824176">
    <property type="component" value="Unassembled WGS sequence"/>
</dbReference>
<dbReference type="EC" id="2.10.1.1" evidence="6"/>
<protein>
    <recommendedName>
        <fullName evidence="6">Molybdopterin molybdenumtransferase</fullName>
        <ecNumber evidence="6">2.10.1.1</ecNumber>
    </recommendedName>
</protein>
<comment type="pathway">
    <text evidence="2 6">Cofactor biosynthesis; molybdopterin biosynthesis.</text>
</comment>
<dbReference type="Gene3D" id="3.90.105.10">
    <property type="entry name" value="Molybdopterin biosynthesis moea protein, domain 2"/>
    <property type="match status" value="1"/>
</dbReference>
<dbReference type="GO" id="GO:0005829">
    <property type="term" value="C:cytosol"/>
    <property type="evidence" value="ECO:0007669"/>
    <property type="project" value="TreeGrafter"/>
</dbReference>
<dbReference type="PANTHER" id="PTHR10192:SF5">
    <property type="entry name" value="GEPHYRIN"/>
    <property type="match status" value="1"/>
</dbReference>
<accession>A0A9D2GTT6</accession>
<dbReference type="InterPro" id="IPR036688">
    <property type="entry name" value="MoeA_C_domain_IV_sf"/>
</dbReference>
<dbReference type="SUPFAM" id="SSF63867">
    <property type="entry name" value="MoeA C-terminal domain-like"/>
    <property type="match status" value="1"/>
</dbReference>
<evidence type="ECO:0000259" key="7">
    <source>
        <dbReference type="SMART" id="SM00852"/>
    </source>
</evidence>
<dbReference type="GO" id="GO:0061599">
    <property type="term" value="F:molybdopterin molybdotransferase activity"/>
    <property type="evidence" value="ECO:0007669"/>
    <property type="project" value="UniProtKB-UniRule"/>
</dbReference>
<reference evidence="8" key="2">
    <citation type="submission" date="2021-04" db="EMBL/GenBank/DDBJ databases">
        <authorList>
            <person name="Gilroy R."/>
        </authorList>
    </citation>
    <scope>NUCLEOTIDE SEQUENCE</scope>
    <source>
        <strain evidence="8">ChiW4-1371</strain>
    </source>
</reference>
<dbReference type="GO" id="GO:0006777">
    <property type="term" value="P:Mo-molybdopterin cofactor biosynthetic process"/>
    <property type="evidence" value="ECO:0007669"/>
    <property type="project" value="UniProtKB-UniRule"/>
</dbReference>
<evidence type="ECO:0000313" key="9">
    <source>
        <dbReference type="Proteomes" id="UP000824176"/>
    </source>
</evidence>
<dbReference type="SMART" id="SM00852">
    <property type="entry name" value="MoCF_biosynth"/>
    <property type="match status" value="1"/>
</dbReference>
<evidence type="ECO:0000313" key="8">
    <source>
        <dbReference type="EMBL" id="HIZ89101.1"/>
    </source>
</evidence>
<keyword evidence="6" id="KW-0460">Magnesium</keyword>
<dbReference type="NCBIfam" id="NF045515">
    <property type="entry name" value="Glp_gephyrin"/>
    <property type="match status" value="1"/>
</dbReference>
<keyword evidence="4 6" id="KW-0501">Molybdenum cofactor biosynthesis</keyword>
<dbReference type="Gene3D" id="2.170.190.11">
    <property type="entry name" value="Molybdopterin biosynthesis moea protein, domain 3"/>
    <property type="match status" value="1"/>
</dbReference>
<comment type="cofactor">
    <cofactor evidence="6">
        <name>Mg(2+)</name>
        <dbReference type="ChEBI" id="CHEBI:18420"/>
    </cofactor>
</comment>
<name>A0A9D2GTT6_9BACT</name>
<organism evidence="8 9">
    <name type="scientific">Candidatus Mucispirillum faecigallinarum</name>
    <dbReference type="NCBI Taxonomy" id="2838699"/>
    <lineage>
        <taxon>Bacteria</taxon>
        <taxon>Pseudomonadati</taxon>
        <taxon>Deferribacterota</taxon>
        <taxon>Deferribacteres</taxon>
        <taxon>Deferribacterales</taxon>
        <taxon>Mucispirillaceae</taxon>
        <taxon>Mucispirillum</taxon>
    </lineage>
</organism>
<dbReference type="AlphaFoldDB" id="A0A9D2GTT6"/>